<evidence type="ECO:0000256" key="6">
    <source>
        <dbReference type="ARBA" id="ARBA00011738"/>
    </source>
</evidence>
<dbReference type="SUPFAM" id="SSF64438">
    <property type="entry name" value="CNF1/YfiH-like putative cysteine hydrolases"/>
    <property type="match status" value="1"/>
</dbReference>
<keyword evidence="18" id="KW-1185">Reference proteome</keyword>
<evidence type="ECO:0000313" key="18">
    <source>
        <dbReference type="Proteomes" id="UP000186218"/>
    </source>
</evidence>
<name>A0A1N7H6W0_9NOCA</name>
<organism evidence="17 18">
    <name type="scientific">Williamsia sterculiae</name>
    <dbReference type="NCBI Taxonomy" id="1344003"/>
    <lineage>
        <taxon>Bacteria</taxon>
        <taxon>Bacillati</taxon>
        <taxon>Actinomycetota</taxon>
        <taxon>Actinomycetes</taxon>
        <taxon>Mycobacteriales</taxon>
        <taxon>Nocardiaceae</taxon>
        <taxon>Williamsia</taxon>
    </lineage>
</organism>
<dbReference type="RefSeq" id="WP_076482407.1">
    <property type="nucleotide sequence ID" value="NZ_FTNT01000012.1"/>
</dbReference>
<dbReference type="EMBL" id="FTNT01000012">
    <property type="protein sequence ID" value="SIS20541.1"/>
    <property type="molecule type" value="Genomic_DNA"/>
</dbReference>
<evidence type="ECO:0000256" key="2">
    <source>
        <dbReference type="ARBA" id="ARBA00001947"/>
    </source>
</evidence>
<dbReference type="Proteomes" id="UP000186218">
    <property type="component" value="Unassembled WGS sequence"/>
</dbReference>
<dbReference type="GO" id="GO:0017061">
    <property type="term" value="F:S-methyl-5-thioadenosine phosphorylase activity"/>
    <property type="evidence" value="ECO:0007669"/>
    <property type="project" value="UniProtKB-EC"/>
</dbReference>
<comment type="catalytic activity">
    <reaction evidence="14">
        <text>adenosine + phosphate = alpha-D-ribose 1-phosphate + adenine</text>
        <dbReference type="Rhea" id="RHEA:27642"/>
        <dbReference type="ChEBI" id="CHEBI:16335"/>
        <dbReference type="ChEBI" id="CHEBI:16708"/>
        <dbReference type="ChEBI" id="CHEBI:43474"/>
        <dbReference type="ChEBI" id="CHEBI:57720"/>
        <dbReference type="EC" id="2.4.2.1"/>
    </reaction>
    <physiologicalReaction direction="left-to-right" evidence="14">
        <dbReference type="Rhea" id="RHEA:27643"/>
    </physiologicalReaction>
</comment>
<evidence type="ECO:0000256" key="14">
    <source>
        <dbReference type="ARBA" id="ARBA00048968"/>
    </source>
</evidence>
<evidence type="ECO:0000256" key="4">
    <source>
        <dbReference type="ARBA" id="ARBA00003215"/>
    </source>
</evidence>
<evidence type="ECO:0000256" key="15">
    <source>
        <dbReference type="ARBA" id="ARBA00049893"/>
    </source>
</evidence>
<evidence type="ECO:0000256" key="12">
    <source>
        <dbReference type="ARBA" id="ARBA00023008"/>
    </source>
</evidence>
<keyword evidence="7" id="KW-0808">Transferase</keyword>
<comment type="catalytic activity">
    <reaction evidence="15">
        <text>S-methyl-5'-thioadenosine + phosphate = 5-(methylsulfanyl)-alpha-D-ribose 1-phosphate + adenine</text>
        <dbReference type="Rhea" id="RHEA:11852"/>
        <dbReference type="ChEBI" id="CHEBI:16708"/>
        <dbReference type="ChEBI" id="CHEBI:17509"/>
        <dbReference type="ChEBI" id="CHEBI:43474"/>
        <dbReference type="ChEBI" id="CHEBI:58533"/>
        <dbReference type="EC" id="2.4.2.28"/>
    </reaction>
    <physiologicalReaction direction="left-to-right" evidence="15">
        <dbReference type="Rhea" id="RHEA:11853"/>
    </physiologicalReaction>
</comment>
<keyword evidence="8" id="KW-0479">Metal-binding</keyword>
<dbReference type="AlphaFoldDB" id="A0A1N7H6W0"/>
<dbReference type="STRING" id="1344003.SAMN05445060_3624"/>
<gene>
    <name evidence="17" type="ORF">SAMN05445060_3624</name>
</gene>
<proteinExistence type="inferred from homology"/>
<dbReference type="OrthoDB" id="4279at2"/>
<comment type="subunit">
    <text evidence="6">Homodimer.</text>
</comment>
<accession>A0A1N7H6W0</accession>
<dbReference type="GO" id="GO:0016787">
    <property type="term" value="F:hydrolase activity"/>
    <property type="evidence" value="ECO:0007669"/>
    <property type="project" value="UniProtKB-KW"/>
</dbReference>
<keyword evidence="11" id="KW-0560">Oxidoreductase</keyword>
<comment type="catalytic activity">
    <reaction evidence="1">
        <text>inosine + phosphate = alpha-D-ribose 1-phosphate + hypoxanthine</text>
        <dbReference type="Rhea" id="RHEA:27646"/>
        <dbReference type="ChEBI" id="CHEBI:17368"/>
        <dbReference type="ChEBI" id="CHEBI:17596"/>
        <dbReference type="ChEBI" id="CHEBI:43474"/>
        <dbReference type="ChEBI" id="CHEBI:57720"/>
        <dbReference type="EC" id="2.4.2.1"/>
    </reaction>
    <physiologicalReaction direction="left-to-right" evidence="1">
        <dbReference type="Rhea" id="RHEA:27647"/>
    </physiologicalReaction>
</comment>
<evidence type="ECO:0000313" key="17">
    <source>
        <dbReference type="EMBL" id="SIS20541.1"/>
    </source>
</evidence>
<dbReference type="InterPro" id="IPR003730">
    <property type="entry name" value="Cu_polyphenol_OxRdtase"/>
</dbReference>
<dbReference type="FunFam" id="3.60.140.10:FF:000003">
    <property type="entry name" value="Polyphenol oxidase"/>
    <property type="match status" value="1"/>
</dbReference>
<evidence type="ECO:0000256" key="8">
    <source>
        <dbReference type="ARBA" id="ARBA00022723"/>
    </source>
</evidence>
<comment type="function">
    <text evidence="4">Purine nucleoside enzyme that catalyzes the phosphorolysis of adenosine and inosine nucleosides, yielding D-ribose 1-phosphate and the respective free bases, adenine and hypoxanthine. Also catalyzes the phosphorolysis of S-methyl-5'-thioadenosine into adenine and S-methyl-5-thio-alpha-D-ribose 1-phosphate. Also has adenosine deaminase activity.</text>
</comment>
<evidence type="ECO:0000256" key="3">
    <source>
        <dbReference type="ARBA" id="ARBA00001973"/>
    </source>
</evidence>
<keyword evidence="10" id="KW-0862">Zinc</keyword>
<dbReference type="InterPro" id="IPR038371">
    <property type="entry name" value="Cu_polyphenol_OxRdtase_sf"/>
</dbReference>
<dbReference type="GO" id="GO:0005507">
    <property type="term" value="F:copper ion binding"/>
    <property type="evidence" value="ECO:0007669"/>
    <property type="project" value="TreeGrafter"/>
</dbReference>
<dbReference type="InterPro" id="IPR011324">
    <property type="entry name" value="Cytotoxic_necrot_fac-like_cat"/>
</dbReference>
<evidence type="ECO:0000256" key="11">
    <source>
        <dbReference type="ARBA" id="ARBA00023002"/>
    </source>
</evidence>
<comment type="catalytic activity">
    <reaction evidence="13">
        <text>adenosine + H2O + H(+) = inosine + NH4(+)</text>
        <dbReference type="Rhea" id="RHEA:24408"/>
        <dbReference type="ChEBI" id="CHEBI:15377"/>
        <dbReference type="ChEBI" id="CHEBI:15378"/>
        <dbReference type="ChEBI" id="CHEBI:16335"/>
        <dbReference type="ChEBI" id="CHEBI:17596"/>
        <dbReference type="ChEBI" id="CHEBI:28938"/>
        <dbReference type="EC" id="3.5.4.4"/>
    </reaction>
    <physiologicalReaction direction="left-to-right" evidence="13">
        <dbReference type="Rhea" id="RHEA:24409"/>
    </physiologicalReaction>
</comment>
<keyword evidence="12" id="KW-0186">Copper</keyword>
<dbReference type="Pfam" id="PF02578">
    <property type="entry name" value="Cu-oxidase_4"/>
    <property type="match status" value="1"/>
</dbReference>
<dbReference type="NCBIfam" id="TIGR00726">
    <property type="entry name" value="peptidoglycan editing factor PgeF"/>
    <property type="match status" value="1"/>
</dbReference>
<comment type="similarity">
    <text evidence="5 16">Belongs to the purine nucleoside phosphorylase YfiH/LACC1 family.</text>
</comment>
<keyword evidence="9" id="KW-0378">Hydrolase</keyword>
<comment type="cofactor">
    <cofactor evidence="3">
        <name>Cu(2+)</name>
        <dbReference type="ChEBI" id="CHEBI:29036"/>
    </cofactor>
</comment>
<comment type="cofactor">
    <cofactor evidence="2">
        <name>Zn(2+)</name>
        <dbReference type="ChEBI" id="CHEBI:29105"/>
    </cofactor>
</comment>
<evidence type="ECO:0000256" key="10">
    <source>
        <dbReference type="ARBA" id="ARBA00022833"/>
    </source>
</evidence>
<dbReference type="PANTHER" id="PTHR30616:SF2">
    <property type="entry name" value="PURINE NUCLEOSIDE PHOSPHORYLASE LACC1"/>
    <property type="match status" value="1"/>
</dbReference>
<evidence type="ECO:0000256" key="7">
    <source>
        <dbReference type="ARBA" id="ARBA00022679"/>
    </source>
</evidence>
<dbReference type="PANTHER" id="PTHR30616">
    <property type="entry name" value="UNCHARACTERIZED PROTEIN YFIH"/>
    <property type="match status" value="1"/>
</dbReference>
<evidence type="ECO:0000256" key="1">
    <source>
        <dbReference type="ARBA" id="ARBA00000553"/>
    </source>
</evidence>
<evidence type="ECO:0000256" key="16">
    <source>
        <dbReference type="RuleBase" id="RU361274"/>
    </source>
</evidence>
<sequence length="255" mass="26665">MPAPDEPAPNERETAPRVRRVVTTRAGGFSAPPYDSFNLGDHVGDDPAAVRRNRLRLATEIGVSADRMVWMEQVHSRTVAVIDGPVSEPVPATDALVTSVPDLALAVLSADCVPVLLSDDVAGVIAGAHAGRVGARIGIVPRVLEAMVAQGAEVSRIGVFLGPAAGGAKYEVPPEMQRDVEQHLPGSACRTATGTTGLDLRAGLRRQLLEAGVAGVTVDPRCTISDERLFSHRRGAPTGRLASVIWIDSGTGDHG</sequence>
<evidence type="ECO:0000256" key="5">
    <source>
        <dbReference type="ARBA" id="ARBA00007353"/>
    </source>
</evidence>
<evidence type="ECO:0000256" key="13">
    <source>
        <dbReference type="ARBA" id="ARBA00047989"/>
    </source>
</evidence>
<reference evidence="17 18" key="1">
    <citation type="submission" date="2017-01" db="EMBL/GenBank/DDBJ databases">
        <authorList>
            <person name="Mah S.A."/>
            <person name="Swanson W.J."/>
            <person name="Moy G.W."/>
            <person name="Vacquier V.D."/>
        </authorList>
    </citation>
    <scope>NUCLEOTIDE SEQUENCE [LARGE SCALE GENOMIC DNA]</scope>
    <source>
        <strain evidence="17 18">CPCC 203464</strain>
    </source>
</reference>
<evidence type="ECO:0000256" key="9">
    <source>
        <dbReference type="ARBA" id="ARBA00022801"/>
    </source>
</evidence>
<dbReference type="CDD" id="cd16833">
    <property type="entry name" value="YfiH"/>
    <property type="match status" value="1"/>
</dbReference>
<protein>
    <recommendedName>
        <fullName evidence="16">Purine nucleoside phosphorylase</fullName>
    </recommendedName>
</protein>
<dbReference type="GO" id="GO:0016491">
    <property type="term" value="F:oxidoreductase activity"/>
    <property type="evidence" value="ECO:0007669"/>
    <property type="project" value="UniProtKB-KW"/>
</dbReference>
<dbReference type="Gene3D" id="3.60.140.10">
    <property type="entry name" value="CNF1/YfiH-like putative cysteine hydrolases"/>
    <property type="match status" value="1"/>
</dbReference>